<evidence type="ECO:0000313" key="1">
    <source>
        <dbReference type="EMBL" id="BAM88718.1"/>
    </source>
</evidence>
<organism evidence="1 2">
    <name type="scientific">Bradyrhizobium oligotrophicum S58</name>
    <dbReference type="NCBI Taxonomy" id="1245469"/>
    <lineage>
        <taxon>Bacteria</taxon>
        <taxon>Pseudomonadati</taxon>
        <taxon>Pseudomonadota</taxon>
        <taxon>Alphaproteobacteria</taxon>
        <taxon>Hyphomicrobiales</taxon>
        <taxon>Nitrobacteraceae</taxon>
        <taxon>Bradyrhizobium</taxon>
    </lineage>
</organism>
<dbReference type="PATRIC" id="fig|1245469.3.peg.2788"/>
<dbReference type="RefSeq" id="WP_015665840.1">
    <property type="nucleotide sequence ID" value="NC_020453.1"/>
</dbReference>
<evidence type="ECO:0008006" key="3">
    <source>
        <dbReference type="Google" id="ProtNLM"/>
    </source>
</evidence>
<reference evidence="1 2" key="1">
    <citation type="journal article" date="2013" name="Appl. Environ. Microbiol.">
        <title>Genome analysis suggests that the soil oligotrophic bacterium Agromonas oligotrophica (Bradyrhizobium oligotrophicum) is a nitrogen-fixing symbiont of Aeschynomene indica.</title>
        <authorList>
            <person name="Okubo T."/>
            <person name="Fukushima S."/>
            <person name="Itakura M."/>
            <person name="Oshima K."/>
            <person name="Longtonglang A."/>
            <person name="Teaumroong N."/>
            <person name="Mitsui H."/>
            <person name="Hattori M."/>
            <person name="Hattori R."/>
            <person name="Hattori T."/>
            <person name="Minamisawa K."/>
        </authorList>
    </citation>
    <scope>NUCLEOTIDE SEQUENCE [LARGE SCALE GENOMIC DNA]</scope>
    <source>
        <strain evidence="1 2">S58</strain>
    </source>
</reference>
<keyword evidence="2" id="KW-1185">Reference proteome</keyword>
<evidence type="ECO:0000313" key="2">
    <source>
        <dbReference type="Proteomes" id="UP000011841"/>
    </source>
</evidence>
<name>M4Z5H2_9BRAD</name>
<protein>
    <recommendedName>
        <fullName evidence="3">Antibiotic biosynthesis monooxygenase</fullName>
    </recommendedName>
</protein>
<dbReference type="OrthoDB" id="7210869at2"/>
<dbReference type="GeneID" id="301816596"/>
<dbReference type="STRING" id="1245469.S58_27120"/>
<gene>
    <name evidence="1" type="ORF">S58_27120</name>
</gene>
<dbReference type="AlphaFoldDB" id="M4Z5H2"/>
<dbReference type="KEGG" id="aol:S58_27120"/>
<dbReference type="eggNOG" id="COG2329">
    <property type="taxonomic scope" value="Bacteria"/>
</dbReference>
<dbReference type="Proteomes" id="UP000011841">
    <property type="component" value="Chromosome"/>
</dbReference>
<sequence>MLKRLWRGWTSPANADAYEDLLRSTIFPGIEARNIDGFLDIALLRRPVAAEVEFMTIMTFANLDAVARFAGPAHDTAVVPPAAQVLLSRYDAQSTHYEVRIPCRTQS</sequence>
<accession>M4Z5H2</accession>
<dbReference type="EMBL" id="AP012603">
    <property type="protein sequence ID" value="BAM88718.1"/>
    <property type="molecule type" value="Genomic_DNA"/>
</dbReference>
<dbReference type="HOGENOM" id="CLU_170225_1_0_5"/>
<proteinExistence type="predicted"/>